<dbReference type="OrthoDB" id="9772407at2"/>
<sequence>MKQVRLGNQGLVVSRLGLGCMGMSEFYKGGSEKESMATIQLAIENGLNFLDTADIYGPFANEQLIGKAIKDYRDKLIIATKFGNERAVDGQFVGINGRPEYVYQSCNASLERLGVTEIDLYYQQRVDPNVPIEETIGAMAELVTMGKVRYLGICEAKPETIRRAHKIHPMSALQTEYSLWSRDPEDKILETVKELNIGFVAYSPLGRGFLTGRFKQPEDFAEDDYRLYLPRFQNANFYKNLAIVDELERLALKKGITPAQLALAWLLAQGENIVPIPGTKLRRRLKENIAATEINLSPEELQTINNLAPKGFASGARYRDMSSINH</sequence>
<comment type="caution">
    <text evidence="3">The sequence shown here is derived from an EMBL/GenBank/DDBJ whole genome shotgun (WGS) entry which is preliminary data.</text>
</comment>
<dbReference type="Pfam" id="PF00248">
    <property type="entry name" value="Aldo_ket_red"/>
    <property type="match status" value="1"/>
</dbReference>
<dbReference type="GO" id="GO:0016491">
    <property type="term" value="F:oxidoreductase activity"/>
    <property type="evidence" value="ECO:0007669"/>
    <property type="project" value="UniProtKB-KW"/>
</dbReference>
<dbReference type="InterPro" id="IPR036812">
    <property type="entry name" value="NAD(P)_OxRdtase_dom_sf"/>
</dbReference>
<evidence type="ECO:0000313" key="3">
    <source>
        <dbReference type="EMBL" id="KTC85583.1"/>
    </source>
</evidence>
<dbReference type="Proteomes" id="UP000054736">
    <property type="component" value="Unassembled WGS sequence"/>
</dbReference>
<dbReference type="SUPFAM" id="SSF51430">
    <property type="entry name" value="NAD(P)-linked oxidoreductase"/>
    <property type="match status" value="1"/>
</dbReference>
<dbReference type="RefSeq" id="WP_058496206.1">
    <property type="nucleotide sequence ID" value="NZ_CAAAIU010000005.1"/>
</dbReference>
<dbReference type="CDD" id="cd19076">
    <property type="entry name" value="AKR_AKR13A_13D"/>
    <property type="match status" value="1"/>
</dbReference>
<dbReference type="Gene3D" id="3.20.20.100">
    <property type="entry name" value="NADP-dependent oxidoreductase domain"/>
    <property type="match status" value="1"/>
</dbReference>
<name>A0A0W0SQB2_9GAMM</name>
<feature type="domain" description="NADP-dependent oxidoreductase" evidence="2">
    <location>
        <begin position="15"/>
        <end position="307"/>
    </location>
</feature>
<reference evidence="3 4" key="1">
    <citation type="submission" date="2015-11" db="EMBL/GenBank/DDBJ databases">
        <title>Genomic analysis of 38 Legionella species identifies large and diverse effector repertoires.</title>
        <authorList>
            <person name="Burstein D."/>
            <person name="Amaro F."/>
            <person name="Zusman T."/>
            <person name="Lifshitz Z."/>
            <person name="Cohen O."/>
            <person name="Gilbert J.A."/>
            <person name="Pupko T."/>
            <person name="Shuman H.A."/>
            <person name="Segal G."/>
        </authorList>
    </citation>
    <scope>NUCLEOTIDE SEQUENCE [LARGE SCALE GENOMIC DNA]</scope>
    <source>
        <strain evidence="3 4">ATCC 700990</strain>
    </source>
</reference>
<evidence type="ECO:0000313" key="4">
    <source>
        <dbReference type="Proteomes" id="UP000054736"/>
    </source>
</evidence>
<proteinExistence type="predicted"/>
<keyword evidence="4" id="KW-1185">Reference proteome</keyword>
<dbReference type="InterPro" id="IPR050791">
    <property type="entry name" value="Aldo-Keto_reductase"/>
</dbReference>
<dbReference type="EMBL" id="LNXY01000027">
    <property type="protein sequence ID" value="KTC85583.1"/>
    <property type="molecule type" value="Genomic_DNA"/>
</dbReference>
<dbReference type="PANTHER" id="PTHR43625">
    <property type="entry name" value="AFLATOXIN B1 ALDEHYDE REDUCTASE"/>
    <property type="match status" value="1"/>
</dbReference>
<evidence type="ECO:0000256" key="1">
    <source>
        <dbReference type="ARBA" id="ARBA00023002"/>
    </source>
</evidence>
<protein>
    <submittedName>
        <fullName evidence="3">Aldo/keto reductase</fullName>
    </submittedName>
</protein>
<gene>
    <name evidence="3" type="ORF">Ldro_1908</name>
</gene>
<evidence type="ECO:0000259" key="2">
    <source>
        <dbReference type="Pfam" id="PF00248"/>
    </source>
</evidence>
<accession>A0A0W0SQB2</accession>
<keyword evidence="1" id="KW-0560">Oxidoreductase</keyword>
<dbReference type="InterPro" id="IPR023210">
    <property type="entry name" value="NADP_OxRdtase_dom"/>
</dbReference>
<dbReference type="AlphaFoldDB" id="A0A0W0SQB2"/>
<dbReference type="STRING" id="1212489.Ldro_1908"/>
<dbReference type="GO" id="GO:0005737">
    <property type="term" value="C:cytoplasm"/>
    <property type="evidence" value="ECO:0007669"/>
    <property type="project" value="TreeGrafter"/>
</dbReference>
<dbReference type="PATRIC" id="fig|1212489.4.peg.2018"/>
<organism evidence="3 4">
    <name type="scientific">Legionella drozanskii LLAP-1</name>
    <dbReference type="NCBI Taxonomy" id="1212489"/>
    <lineage>
        <taxon>Bacteria</taxon>
        <taxon>Pseudomonadati</taxon>
        <taxon>Pseudomonadota</taxon>
        <taxon>Gammaproteobacteria</taxon>
        <taxon>Legionellales</taxon>
        <taxon>Legionellaceae</taxon>
        <taxon>Legionella</taxon>
    </lineage>
</organism>
<dbReference type="PANTHER" id="PTHR43625:SF40">
    <property type="entry name" value="ALDO-KETO REDUCTASE YAKC [NADP(+)]"/>
    <property type="match status" value="1"/>
</dbReference>